<accession>A0A8T9B255</accession>
<keyword evidence="3" id="KW-1185">Reference proteome</keyword>
<dbReference type="EMBL" id="QGMF01001372">
    <property type="protein sequence ID" value="TVY12709.1"/>
    <property type="molecule type" value="Genomic_DNA"/>
</dbReference>
<organism evidence="2 3">
    <name type="scientific">Lachnellula arida</name>
    <dbReference type="NCBI Taxonomy" id="1316785"/>
    <lineage>
        <taxon>Eukaryota</taxon>
        <taxon>Fungi</taxon>
        <taxon>Dikarya</taxon>
        <taxon>Ascomycota</taxon>
        <taxon>Pezizomycotina</taxon>
        <taxon>Leotiomycetes</taxon>
        <taxon>Helotiales</taxon>
        <taxon>Lachnaceae</taxon>
        <taxon>Lachnellula</taxon>
    </lineage>
</organism>
<evidence type="ECO:0000313" key="2">
    <source>
        <dbReference type="EMBL" id="TVY12709.1"/>
    </source>
</evidence>
<sequence length="122" mass="14278">MSRTLHSIIVLADDRRGKRRPKANSTSNPYSVTRHRPTAERPLKAPGHNWAKALEKRHPILLARRVKALDWNRHEKNIYRKVTHWFEVIKDVLQDPAVLAENVYNMDETGVMLSMCDCDRMH</sequence>
<name>A0A8T9B255_9HELO</name>
<comment type="caution">
    <text evidence="2">The sequence shown here is derived from an EMBL/GenBank/DDBJ whole genome shotgun (WGS) entry which is preliminary data.</text>
</comment>
<evidence type="ECO:0000313" key="3">
    <source>
        <dbReference type="Proteomes" id="UP000469559"/>
    </source>
</evidence>
<protein>
    <recommendedName>
        <fullName evidence="4">DDE-1 domain-containing protein</fullName>
    </recommendedName>
</protein>
<dbReference type="AlphaFoldDB" id="A0A8T9B255"/>
<reference evidence="2 3" key="1">
    <citation type="submission" date="2018-05" db="EMBL/GenBank/DDBJ databases">
        <title>Whole genome sequencing for identification of molecular markers to develop diagnostic detection tools for the regulated plant pathogen Lachnellula willkommii.</title>
        <authorList>
            <person name="Giroux E."/>
            <person name="Bilodeau G."/>
        </authorList>
    </citation>
    <scope>NUCLEOTIDE SEQUENCE [LARGE SCALE GENOMIC DNA]</scope>
    <source>
        <strain evidence="2 3">CBS 203.66</strain>
    </source>
</reference>
<evidence type="ECO:0000256" key="1">
    <source>
        <dbReference type="SAM" id="MobiDB-lite"/>
    </source>
</evidence>
<feature type="region of interest" description="Disordered" evidence="1">
    <location>
        <begin position="16"/>
        <end position="46"/>
    </location>
</feature>
<dbReference type="OrthoDB" id="5425890at2759"/>
<evidence type="ECO:0008006" key="4">
    <source>
        <dbReference type="Google" id="ProtNLM"/>
    </source>
</evidence>
<proteinExistence type="predicted"/>
<gene>
    <name evidence="2" type="ORF">LARI1_G009559</name>
</gene>
<dbReference type="Proteomes" id="UP000469559">
    <property type="component" value="Unassembled WGS sequence"/>
</dbReference>